<dbReference type="InterPro" id="IPR016032">
    <property type="entry name" value="Sig_transdc_resp-reg_C-effctor"/>
</dbReference>
<comment type="caution">
    <text evidence="2">The sequence shown here is derived from an EMBL/GenBank/DDBJ whole genome shotgun (WGS) entry which is preliminary data.</text>
</comment>
<dbReference type="InterPro" id="IPR000792">
    <property type="entry name" value="Tscrpt_reg_LuxR_C"/>
</dbReference>
<keyword evidence="3" id="KW-1185">Reference proteome</keyword>
<proteinExistence type="predicted"/>
<gene>
    <name evidence="2" type="ORF">GCM10009755_02540</name>
</gene>
<dbReference type="InterPro" id="IPR036388">
    <property type="entry name" value="WH-like_DNA-bd_sf"/>
</dbReference>
<accession>A0ABP5EHB5</accession>
<reference evidence="3" key="1">
    <citation type="journal article" date="2019" name="Int. J. Syst. Evol. Microbiol.">
        <title>The Global Catalogue of Microorganisms (GCM) 10K type strain sequencing project: providing services to taxonomists for standard genome sequencing and annotation.</title>
        <authorList>
            <consortium name="The Broad Institute Genomics Platform"/>
            <consortium name="The Broad Institute Genome Sequencing Center for Infectious Disease"/>
            <person name="Wu L."/>
            <person name="Ma J."/>
        </authorList>
    </citation>
    <scope>NUCLEOTIDE SEQUENCE [LARGE SCALE GENOMIC DNA]</scope>
    <source>
        <strain evidence="3">JCM 14546</strain>
    </source>
</reference>
<dbReference type="EMBL" id="BAAANO010000003">
    <property type="protein sequence ID" value="GAA1998663.1"/>
    <property type="molecule type" value="Genomic_DNA"/>
</dbReference>
<dbReference type="CDD" id="cd06170">
    <property type="entry name" value="LuxR_C_like"/>
    <property type="match status" value="1"/>
</dbReference>
<name>A0ABP5EHB5_9MICO</name>
<evidence type="ECO:0000259" key="1">
    <source>
        <dbReference type="PROSITE" id="PS50043"/>
    </source>
</evidence>
<evidence type="ECO:0000313" key="3">
    <source>
        <dbReference type="Proteomes" id="UP001500755"/>
    </source>
</evidence>
<dbReference type="PRINTS" id="PR00038">
    <property type="entry name" value="HTHLUXR"/>
</dbReference>
<dbReference type="PROSITE" id="PS50043">
    <property type="entry name" value="HTH_LUXR_2"/>
    <property type="match status" value="1"/>
</dbReference>
<evidence type="ECO:0000313" key="2">
    <source>
        <dbReference type="EMBL" id="GAA1998663.1"/>
    </source>
</evidence>
<dbReference type="Pfam" id="PF00196">
    <property type="entry name" value="GerE"/>
    <property type="match status" value="1"/>
</dbReference>
<organism evidence="2 3">
    <name type="scientific">Brevibacterium samyangense</name>
    <dbReference type="NCBI Taxonomy" id="366888"/>
    <lineage>
        <taxon>Bacteria</taxon>
        <taxon>Bacillati</taxon>
        <taxon>Actinomycetota</taxon>
        <taxon>Actinomycetes</taxon>
        <taxon>Micrococcales</taxon>
        <taxon>Brevibacteriaceae</taxon>
        <taxon>Brevibacterium</taxon>
    </lineage>
</organism>
<sequence>MPLPGSPRLTDRQRATLEAIGRGWDIAETAERLGVARSTVESHLKELRVKLGATSLSTLIVQGYRHGFIEIPR</sequence>
<dbReference type="RefSeq" id="WP_425546637.1">
    <property type="nucleotide sequence ID" value="NZ_BAAANO010000003.1"/>
</dbReference>
<dbReference type="SUPFAM" id="SSF46894">
    <property type="entry name" value="C-terminal effector domain of the bipartite response regulators"/>
    <property type="match status" value="1"/>
</dbReference>
<dbReference type="Gene3D" id="1.10.10.10">
    <property type="entry name" value="Winged helix-like DNA-binding domain superfamily/Winged helix DNA-binding domain"/>
    <property type="match status" value="1"/>
</dbReference>
<dbReference type="SMART" id="SM00421">
    <property type="entry name" value="HTH_LUXR"/>
    <property type="match status" value="1"/>
</dbReference>
<protein>
    <recommendedName>
        <fullName evidence="1">HTH luxR-type domain-containing protein</fullName>
    </recommendedName>
</protein>
<feature type="domain" description="HTH luxR-type" evidence="1">
    <location>
        <begin position="2"/>
        <end position="67"/>
    </location>
</feature>
<dbReference type="Proteomes" id="UP001500755">
    <property type="component" value="Unassembled WGS sequence"/>
</dbReference>